<dbReference type="InterPro" id="IPR008928">
    <property type="entry name" value="6-hairpin_glycosidase_sf"/>
</dbReference>
<dbReference type="Pfam" id="PF00759">
    <property type="entry name" value="Glyco_hydro_9"/>
    <property type="match status" value="1"/>
</dbReference>
<dbReference type="GO" id="GO:0004553">
    <property type="term" value="F:hydrolase activity, hydrolyzing O-glycosyl compounds"/>
    <property type="evidence" value="ECO:0007669"/>
    <property type="project" value="InterPro"/>
</dbReference>
<evidence type="ECO:0000256" key="2">
    <source>
        <dbReference type="ARBA" id="ARBA00023277"/>
    </source>
</evidence>
<feature type="non-terminal residue" evidence="6">
    <location>
        <position position="172"/>
    </location>
</feature>
<proteinExistence type="predicted"/>
<evidence type="ECO:0000259" key="5">
    <source>
        <dbReference type="Pfam" id="PF00759"/>
    </source>
</evidence>
<sequence>VAQTYIYPSSSYEDDQAYAAAWLAAATGDASYLETTASIFNAQYFYGISVYASWDSQWASAASLALELKNLHGVDVPSADVYESFLTTVFLPAWLNAAAWGITYTPKGLAYIDGFPWGALRYTMNAAFIVAVRANYESDETAKASQISFVQNQVDYALGSAGQSYVSGMGSG</sequence>
<dbReference type="EMBL" id="KF122655">
    <property type="protein sequence ID" value="AIA89951.1"/>
    <property type="molecule type" value="Genomic_DNA"/>
</dbReference>
<keyword evidence="4" id="KW-0624">Polysaccharide degradation</keyword>
<evidence type="ECO:0000256" key="3">
    <source>
        <dbReference type="ARBA" id="ARBA00023295"/>
    </source>
</evidence>
<reference evidence="6" key="1">
    <citation type="journal article" date="2013" name="Environ. Microbiol.">
        <title>Seasonally variable intestinal metagenomes of the red palm weevil (Rhynchophorus ferrugineus).</title>
        <authorList>
            <person name="Jia S."/>
            <person name="Zhang X."/>
            <person name="Zhang G."/>
            <person name="Yin A."/>
            <person name="Zhang S."/>
            <person name="Li F."/>
            <person name="Wang L."/>
            <person name="Zhao D."/>
            <person name="Yun Q."/>
            <person name="Tala"/>
            <person name="Wang J."/>
            <person name="Sun G."/>
            <person name="Baabdullah M."/>
            <person name="Yu X."/>
            <person name="Hu S."/>
            <person name="Al-Mssallem I.S."/>
            <person name="Yu J."/>
        </authorList>
    </citation>
    <scope>NUCLEOTIDE SEQUENCE</scope>
</reference>
<dbReference type="PANTHER" id="PTHR22298">
    <property type="entry name" value="ENDO-1,4-BETA-GLUCANASE"/>
    <property type="match status" value="1"/>
</dbReference>
<accession>A0A060CB44</accession>
<protein>
    <submittedName>
        <fullName evidence="6">Glyco_hydro_9</fullName>
    </submittedName>
</protein>
<dbReference type="InterPro" id="IPR001701">
    <property type="entry name" value="Glyco_hydro_9"/>
</dbReference>
<organism evidence="6">
    <name type="scientific">uncultured Caldicellulosiruptor sp</name>
    <dbReference type="NCBI Taxonomy" id="569407"/>
    <lineage>
        <taxon>Bacteria</taxon>
        <taxon>Bacillati</taxon>
        <taxon>Bacillota</taxon>
        <taxon>Bacillota incertae sedis</taxon>
        <taxon>Caldicellulosiruptorales</taxon>
        <taxon>Caldicellulosiruptoraceae</taxon>
        <taxon>Caldicellulosiruptor</taxon>
        <taxon>environmental samples</taxon>
    </lineage>
</organism>
<evidence type="ECO:0000256" key="4">
    <source>
        <dbReference type="ARBA" id="ARBA00023326"/>
    </source>
</evidence>
<keyword evidence="2" id="KW-0119">Carbohydrate metabolism</keyword>
<dbReference type="Gene3D" id="1.50.10.10">
    <property type="match status" value="1"/>
</dbReference>
<feature type="domain" description="Glycoside hydrolase family 9" evidence="5">
    <location>
        <begin position="3"/>
        <end position="171"/>
    </location>
</feature>
<keyword evidence="1" id="KW-0378">Hydrolase</keyword>
<evidence type="ECO:0000256" key="1">
    <source>
        <dbReference type="ARBA" id="ARBA00022801"/>
    </source>
</evidence>
<dbReference type="GO" id="GO:0000272">
    <property type="term" value="P:polysaccharide catabolic process"/>
    <property type="evidence" value="ECO:0007669"/>
    <property type="project" value="UniProtKB-KW"/>
</dbReference>
<dbReference type="SUPFAM" id="SSF48208">
    <property type="entry name" value="Six-hairpin glycosidases"/>
    <property type="match status" value="1"/>
</dbReference>
<keyword evidence="3" id="KW-0326">Glycosidase</keyword>
<dbReference type="InterPro" id="IPR012341">
    <property type="entry name" value="6hp_glycosidase-like_sf"/>
</dbReference>
<dbReference type="AlphaFoldDB" id="A0A060CB44"/>
<evidence type="ECO:0000313" key="6">
    <source>
        <dbReference type="EMBL" id="AIA89951.1"/>
    </source>
</evidence>
<feature type="non-terminal residue" evidence="6">
    <location>
        <position position="1"/>
    </location>
</feature>
<name>A0A060CB44_9FIRM</name>